<keyword evidence="2" id="KW-1185">Reference proteome</keyword>
<dbReference type="HOGENOM" id="CLU_053011_1_0_11"/>
<dbReference type="Proteomes" id="UP000017746">
    <property type="component" value="Chromosome"/>
</dbReference>
<dbReference type="eggNOG" id="ENOG502Z7XA">
    <property type="taxonomic scope" value="Bacteria"/>
</dbReference>
<dbReference type="OrthoDB" id="9798771at2"/>
<evidence type="ECO:0008006" key="3">
    <source>
        <dbReference type="Google" id="ProtNLM"/>
    </source>
</evidence>
<gene>
    <name evidence="1" type="ORF">AFR_25225</name>
</gene>
<dbReference type="Pfam" id="PF05721">
    <property type="entry name" value="PhyH"/>
    <property type="match status" value="1"/>
</dbReference>
<dbReference type="STRING" id="1246995.AFR_25225"/>
<accession>U5W5U5</accession>
<dbReference type="GO" id="GO:0016706">
    <property type="term" value="F:2-oxoglutarate-dependent dioxygenase activity"/>
    <property type="evidence" value="ECO:0007669"/>
    <property type="project" value="UniProtKB-ARBA"/>
</dbReference>
<reference evidence="1 2" key="1">
    <citation type="journal article" date="2014" name="J. Biotechnol.">
        <title>Complete genome sequence of the actinobacterium Actinoplanes friuliensis HAG 010964, producer of the lipopeptide antibiotic friulimycin.</title>
        <authorList>
            <person name="Ruckert C."/>
            <person name="Szczepanowski R."/>
            <person name="Albersmeier A."/>
            <person name="Goesmann A."/>
            <person name="Fischer N."/>
            <person name="Steinkamper A."/>
            <person name="Puhler A."/>
            <person name="Biener R."/>
            <person name="Schwartz D."/>
            <person name="Kalinowski J."/>
        </authorList>
    </citation>
    <scope>NUCLEOTIDE SEQUENCE [LARGE SCALE GENOMIC DNA]</scope>
    <source>
        <strain evidence="1 2">DSM 7358</strain>
    </source>
</reference>
<name>U5W5U5_9ACTN</name>
<proteinExistence type="predicted"/>
<dbReference type="SUPFAM" id="SSF51197">
    <property type="entry name" value="Clavaminate synthase-like"/>
    <property type="match status" value="1"/>
</dbReference>
<sequence>MDSESIERFTTDGFIKMEQAVPPDVTAACAELLWEQIEAMPGDRSTWTRPVYWVGNMAQAPFSAAANTAVLHDAFDALVGPGRWKPRGSLGSFPLRFPHDEEPDDAGWHIEGSYQPPGESGYWVNVHTTGRALLMLFLFTDVGEGDAPTRIRVGSHLDVPPVLAPYGERGTPMMTVGSAVAAASEHRPVTLATGRAGDVFLCHPFLVHAAQPHHGEHPRFMAQPPLDPSDDLWLGPYNLRVTDAEPPPIGATIRTALHSA</sequence>
<protein>
    <recommendedName>
        <fullName evidence="3">Phytanoyl-CoA dioxygenase</fullName>
    </recommendedName>
</protein>
<dbReference type="AlphaFoldDB" id="U5W5U5"/>
<dbReference type="Gene3D" id="2.60.120.620">
    <property type="entry name" value="q2cbj1_9rhob like domain"/>
    <property type="match status" value="1"/>
</dbReference>
<evidence type="ECO:0000313" key="1">
    <source>
        <dbReference type="EMBL" id="AGZ43311.1"/>
    </source>
</evidence>
<dbReference type="PATRIC" id="fig|1246995.3.peg.5112"/>
<dbReference type="EMBL" id="CP006272">
    <property type="protein sequence ID" value="AGZ43311.1"/>
    <property type="molecule type" value="Genomic_DNA"/>
</dbReference>
<dbReference type="InterPro" id="IPR008775">
    <property type="entry name" value="Phytyl_CoA_dOase-like"/>
</dbReference>
<evidence type="ECO:0000313" key="2">
    <source>
        <dbReference type="Proteomes" id="UP000017746"/>
    </source>
</evidence>
<organism evidence="1 2">
    <name type="scientific">Actinoplanes friuliensis DSM 7358</name>
    <dbReference type="NCBI Taxonomy" id="1246995"/>
    <lineage>
        <taxon>Bacteria</taxon>
        <taxon>Bacillati</taxon>
        <taxon>Actinomycetota</taxon>
        <taxon>Actinomycetes</taxon>
        <taxon>Micromonosporales</taxon>
        <taxon>Micromonosporaceae</taxon>
        <taxon>Actinoplanes</taxon>
    </lineage>
</organism>
<dbReference type="KEGG" id="afs:AFR_25225"/>